<feature type="transmembrane region" description="Helical" evidence="2">
    <location>
        <begin position="573"/>
        <end position="593"/>
    </location>
</feature>
<accession>A0ABR4PCC5</accession>
<evidence type="ECO:0000256" key="1">
    <source>
        <dbReference type="SAM" id="MobiDB-lite"/>
    </source>
</evidence>
<keyword evidence="4" id="KW-1185">Reference proteome</keyword>
<feature type="transmembrane region" description="Helical" evidence="2">
    <location>
        <begin position="512"/>
        <end position="538"/>
    </location>
</feature>
<feature type="compositionally biased region" description="Basic and acidic residues" evidence="1">
    <location>
        <begin position="18"/>
        <end position="30"/>
    </location>
</feature>
<feature type="transmembrane region" description="Helical" evidence="2">
    <location>
        <begin position="305"/>
        <end position="327"/>
    </location>
</feature>
<dbReference type="EMBL" id="JBFCZG010000006">
    <property type="protein sequence ID" value="KAL3420975.1"/>
    <property type="molecule type" value="Genomic_DNA"/>
</dbReference>
<evidence type="ECO:0000256" key="2">
    <source>
        <dbReference type="SAM" id="Phobius"/>
    </source>
</evidence>
<dbReference type="PANTHER" id="PTHR42101">
    <property type="entry name" value="CHROMOSOME 16, WHOLE GENOME SHOTGUN SEQUENCE"/>
    <property type="match status" value="1"/>
</dbReference>
<dbReference type="Proteomes" id="UP001629113">
    <property type="component" value="Unassembled WGS sequence"/>
</dbReference>
<gene>
    <name evidence="3" type="ORF">PVAG01_07420</name>
</gene>
<proteinExistence type="predicted"/>
<sequence>MVSSFRSASSSTVSLDPSPDKKALTRDKVSRGPRKKLRLFESPLAHERAASPEPLKPLSVLDISGPVGVARLDESRKSSVANIYDERKDGQHPGKPSEMRETPEFRRYEETTNIELFYDLFFVANLTTFTDVHDTNGTVALKAYAGFFCLLWFLWLQVSLFDVRFVTDSILERIGKACQFGVMIGLAVVGPRFDPSNQRQSTFKALAMILMLSRIVLGFQYMIVLWQVWNYRDSKLPLFLIVCTSFVAAFIYFGTFFGFKGKDPNGKIFIVWYITVILETIINIVISVNWKVLSFEGSHLVQRMSLLTLIILGEGIIGVAKSIAIIVENDGSWTIPLTGTVMSAVTLIYFIYMIYFDWMNRDHFGSIRQEIWAFLHFPFHLALVLLVEGTTQFILWRKVVEIIHNVHRTFTVALTEFHGTNSPELAELLAEITAGVFAKFPPRFSHTPAHAQKEISSISESTFNSTGQRSEISTLYSIIQDSLFDNFGIDPPISEDAMMENPDEQWNKNMEAFMLVFVYFFISAGITLIVMDILNTISHPNSSRRERARLVTNAILGLGLCLVAATARSEAGLSFAQSAWVLPTVALTFVSGAPSRDYRALLTGLGRLVMALSYSKFAG</sequence>
<feature type="transmembrane region" description="Helical" evidence="2">
    <location>
        <begin position="550"/>
        <end position="567"/>
    </location>
</feature>
<evidence type="ECO:0008006" key="5">
    <source>
        <dbReference type="Google" id="ProtNLM"/>
    </source>
</evidence>
<dbReference type="Pfam" id="PF06772">
    <property type="entry name" value="LtrA"/>
    <property type="match status" value="1"/>
</dbReference>
<feature type="transmembrane region" description="Helical" evidence="2">
    <location>
        <begin position="270"/>
        <end position="293"/>
    </location>
</feature>
<feature type="transmembrane region" description="Helical" evidence="2">
    <location>
        <begin position="377"/>
        <end position="396"/>
    </location>
</feature>
<feature type="transmembrane region" description="Helical" evidence="2">
    <location>
        <begin position="333"/>
        <end position="356"/>
    </location>
</feature>
<feature type="transmembrane region" description="Helical" evidence="2">
    <location>
        <begin position="238"/>
        <end position="258"/>
    </location>
</feature>
<keyword evidence="2" id="KW-0472">Membrane</keyword>
<feature type="transmembrane region" description="Helical" evidence="2">
    <location>
        <begin position="205"/>
        <end position="226"/>
    </location>
</feature>
<feature type="compositionally biased region" description="Low complexity" evidence="1">
    <location>
        <begin position="1"/>
        <end position="14"/>
    </location>
</feature>
<feature type="transmembrane region" description="Helical" evidence="2">
    <location>
        <begin position="143"/>
        <end position="162"/>
    </location>
</feature>
<name>A0ABR4PCC5_9HELO</name>
<reference evidence="3 4" key="1">
    <citation type="submission" date="2024-06" db="EMBL/GenBank/DDBJ databases">
        <title>Complete genome of Phlyctema vagabunda strain 19-DSS-EL-015.</title>
        <authorList>
            <person name="Fiorenzani C."/>
        </authorList>
    </citation>
    <scope>NUCLEOTIDE SEQUENCE [LARGE SCALE GENOMIC DNA]</scope>
    <source>
        <strain evidence="3 4">19-DSS-EL-015</strain>
    </source>
</reference>
<evidence type="ECO:0000313" key="3">
    <source>
        <dbReference type="EMBL" id="KAL3420975.1"/>
    </source>
</evidence>
<dbReference type="InterPro" id="IPR010640">
    <property type="entry name" value="Low_temperature_requirement_A"/>
</dbReference>
<organism evidence="3 4">
    <name type="scientific">Phlyctema vagabunda</name>
    <dbReference type="NCBI Taxonomy" id="108571"/>
    <lineage>
        <taxon>Eukaryota</taxon>
        <taxon>Fungi</taxon>
        <taxon>Dikarya</taxon>
        <taxon>Ascomycota</taxon>
        <taxon>Pezizomycotina</taxon>
        <taxon>Leotiomycetes</taxon>
        <taxon>Helotiales</taxon>
        <taxon>Dermateaceae</taxon>
        <taxon>Phlyctema</taxon>
    </lineage>
</organism>
<keyword evidence="2" id="KW-1133">Transmembrane helix</keyword>
<keyword evidence="2" id="KW-0812">Transmembrane</keyword>
<feature type="region of interest" description="Disordered" evidence="1">
    <location>
        <begin position="1"/>
        <end position="57"/>
    </location>
</feature>
<comment type="caution">
    <text evidence="3">The sequence shown here is derived from an EMBL/GenBank/DDBJ whole genome shotgun (WGS) entry which is preliminary data.</text>
</comment>
<evidence type="ECO:0000313" key="4">
    <source>
        <dbReference type="Proteomes" id="UP001629113"/>
    </source>
</evidence>
<protein>
    <recommendedName>
        <fullName evidence="5">Low temperature requirement A</fullName>
    </recommendedName>
</protein>
<dbReference type="PANTHER" id="PTHR42101:SF1">
    <property type="entry name" value="LOW TEMPERATURE REQUIREMENT A"/>
    <property type="match status" value="1"/>
</dbReference>